<dbReference type="EMBL" id="JAUJFL010000004">
    <property type="protein sequence ID" value="KAK2604688.1"/>
    <property type="molecule type" value="Genomic_DNA"/>
</dbReference>
<dbReference type="Proteomes" id="UP001265746">
    <property type="component" value="Unassembled WGS sequence"/>
</dbReference>
<proteinExistence type="predicted"/>
<sequence>MSNLGCEDLSDDSNDTLSVGYSFDLPQYNLRGLRIFWGPRRRGSVEKDDRIEWETCRNRDADTQNREVDRNLPGRRFLESHDLVALLMGQAIDLALRMMETEKSVNIMSRVAKRLVDDCPEKIKHITPQSSPREVKTLTKRWLEKLRQLEFFKIQLIDLSGSPAAVCHRAWNRPTRNEPETLADYYPHNAGLLMIEPSLVKKLVYHATSPHVDSHIERQKCLFHLASLIIDETQCFWLAFLMPKMATPGMKQPVAVHSEATRGLLDIYAPNVGYHWKAEFFGGLVSFRHCISSPRANFNEIGGFGRNLSIGHVCLDRADGTEQQIVINSIIRCVQHDFSDVLPAGLRTYGNRVPPLGFSFVDYNSM</sequence>
<keyword evidence="2" id="KW-1185">Reference proteome</keyword>
<gene>
    <name evidence="1" type="ORF">N8I77_007597</name>
</gene>
<organism evidence="1 2">
    <name type="scientific">Phomopsis amygdali</name>
    <name type="common">Fusicoccum amygdali</name>
    <dbReference type="NCBI Taxonomy" id="1214568"/>
    <lineage>
        <taxon>Eukaryota</taxon>
        <taxon>Fungi</taxon>
        <taxon>Dikarya</taxon>
        <taxon>Ascomycota</taxon>
        <taxon>Pezizomycotina</taxon>
        <taxon>Sordariomycetes</taxon>
        <taxon>Sordariomycetidae</taxon>
        <taxon>Diaporthales</taxon>
        <taxon>Diaporthaceae</taxon>
        <taxon>Diaporthe</taxon>
    </lineage>
</organism>
<reference evidence="1" key="1">
    <citation type="submission" date="2023-06" db="EMBL/GenBank/DDBJ databases">
        <authorList>
            <person name="Noh H."/>
        </authorList>
    </citation>
    <scope>NUCLEOTIDE SEQUENCE</scope>
    <source>
        <strain evidence="1">DUCC20226</strain>
    </source>
</reference>
<dbReference type="AlphaFoldDB" id="A0AAD9W1I9"/>
<accession>A0AAD9W1I9</accession>
<comment type="caution">
    <text evidence="1">The sequence shown here is derived from an EMBL/GenBank/DDBJ whole genome shotgun (WGS) entry which is preliminary data.</text>
</comment>
<evidence type="ECO:0000313" key="2">
    <source>
        <dbReference type="Proteomes" id="UP001265746"/>
    </source>
</evidence>
<protein>
    <submittedName>
        <fullName evidence="1">Uncharacterized protein</fullName>
    </submittedName>
</protein>
<evidence type="ECO:0000313" key="1">
    <source>
        <dbReference type="EMBL" id="KAK2604688.1"/>
    </source>
</evidence>
<name>A0AAD9W1I9_PHOAM</name>